<dbReference type="GeneID" id="111014576"/>
<sequence>MTTLTKLQAYPQNFDCPSTRDGHLIGALGRGSHRFGVGASTSRGGLFLRKCRSFRGEDGGEFEKEDCKGRKHRNSRSKEVKVKKESQFWKSLKADVLGRFNLCFASDLENGKLMAKMEALFSSAAVQIGRYIVTMMSTGVILAVGFQLSGGDSQMNTLIWYSWLGGVIIGTMIGANMVLEEHCRAGPRNVVITGSTRGLGKALAREFLLSGDRVVVASRSPRSVQETLRELEENLKGLMAGSGSCNTSLARAKVVGTTCNVCDPEDVHNLANFALNELGSIDIWINNAGTNKGFRPLLQFTDEDITQILSTNLVGSLLCTREAMRVMRNQAKGGHIFNMDGAGSGGSSTPLTAVYGSTKCGLRQLQSSLLKECRRSNVGVHTASPGMVLTDLLLSGSTVRNKQMFNIICELPETVARTLVPRMRVVKGTGKAINYLTPPRILLALVTAWLRRGRWFDEQGRALYAAEADRIRNWAENRTRFSFTDAMEMYTENTWVSVFSLSVVCAFIILSTTNSTLPGT</sequence>
<dbReference type="OrthoDB" id="3592703at2759"/>
<keyword evidence="15" id="KW-1185">Reference proteome</keyword>
<comment type="catalytic activity">
    <reaction evidence="11">
        <text>7(1)-hydroxychlorophyllide a + NAD(+) = chlorophyllide b + NADH + H(+)</text>
        <dbReference type="Rhea" id="RHEA:24768"/>
        <dbReference type="ChEBI" id="CHEBI:15378"/>
        <dbReference type="ChEBI" id="CHEBI:57540"/>
        <dbReference type="ChEBI" id="CHEBI:57945"/>
        <dbReference type="ChEBI" id="CHEBI:83356"/>
        <dbReference type="ChEBI" id="CHEBI:83357"/>
        <dbReference type="EC" id="1.1.1.294"/>
    </reaction>
</comment>
<evidence type="ECO:0000256" key="6">
    <source>
        <dbReference type="ARBA" id="ARBA00022946"/>
    </source>
</evidence>
<organism evidence="15 16">
    <name type="scientific">Momordica charantia</name>
    <name type="common">Bitter gourd</name>
    <name type="synonym">Balsam pear</name>
    <dbReference type="NCBI Taxonomy" id="3673"/>
    <lineage>
        <taxon>Eukaryota</taxon>
        <taxon>Viridiplantae</taxon>
        <taxon>Streptophyta</taxon>
        <taxon>Embryophyta</taxon>
        <taxon>Tracheophyta</taxon>
        <taxon>Spermatophyta</taxon>
        <taxon>Magnoliopsida</taxon>
        <taxon>eudicotyledons</taxon>
        <taxon>Gunneridae</taxon>
        <taxon>Pentapetalae</taxon>
        <taxon>rosids</taxon>
        <taxon>fabids</taxon>
        <taxon>Cucurbitales</taxon>
        <taxon>Cucurbitaceae</taxon>
        <taxon>Momordiceae</taxon>
        <taxon>Momordica</taxon>
    </lineage>
</organism>
<protein>
    <recommendedName>
        <fullName evidence="13">chlorophyll(ide) b reductase</fullName>
        <ecNumber evidence="13">1.1.1.294</ecNumber>
    </recommendedName>
</protein>
<accession>A0A6J1CUX5</accession>
<evidence type="ECO:0000256" key="11">
    <source>
        <dbReference type="ARBA" id="ARBA00050138"/>
    </source>
</evidence>
<dbReference type="KEGG" id="mcha:111014576"/>
<evidence type="ECO:0000256" key="13">
    <source>
        <dbReference type="ARBA" id="ARBA00066856"/>
    </source>
</evidence>
<dbReference type="EC" id="1.1.1.294" evidence="13"/>
<keyword evidence="14" id="KW-0812">Transmembrane</keyword>
<dbReference type="AlphaFoldDB" id="A0A6J1CUX5"/>
<keyword evidence="6" id="KW-0809">Transit peptide</keyword>
<keyword evidence="3" id="KW-0150">Chloroplast</keyword>
<keyword evidence="4" id="KW-0934">Plastid</keyword>
<dbReference type="GO" id="GO:0010304">
    <property type="term" value="P:PSII associated light-harvesting complex II catabolic process"/>
    <property type="evidence" value="ECO:0007669"/>
    <property type="project" value="TreeGrafter"/>
</dbReference>
<keyword evidence="9" id="KW-0793">Thylakoid</keyword>
<evidence type="ECO:0000256" key="1">
    <source>
        <dbReference type="ARBA" id="ARBA00004334"/>
    </source>
</evidence>
<reference evidence="16" key="1">
    <citation type="submission" date="2025-08" db="UniProtKB">
        <authorList>
            <consortium name="RefSeq"/>
        </authorList>
    </citation>
    <scope>IDENTIFICATION</scope>
    <source>
        <strain evidence="16">OHB3-1</strain>
    </source>
</reference>
<evidence type="ECO:0000256" key="7">
    <source>
        <dbReference type="ARBA" id="ARBA00023002"/>
    </source>
</evidence>
<dbReference type="PANTHER" id="PTHR24314">
    <property type="entry name" value="NON-SPECIFIC LIPID TRANSFER PROTEIN-RELATED"/>
    <property type="match status" value="1"/>
</dbReference>
<dbReference type="GO" id="GO:0034256">
    <property type="term" value="F:chlorophyll(ide) b reductase activity"/>
    <property type="evidence" value="ECO:0007669"/>
    <property type="project" value="UniProtKB-EC"/>
</dbReference>
<evidence type="ECO:0000256" key="12">
    <source>
        <dbReference type="ARBA" id="ARBA00052465"/>
    </source>
</evidence>
<dbReference type="Gene3D" id="3.40.50.720">
    <property type="entry name" value="NAD(P)-binding Rossmann-like Domain"/>
    <property type="match status" value="1"/>
</dbReference>
<evidence type="ECO:0000256" key="14">
    <source>
        <dbReference type="SAM" id="Phobius"/>
    </source>
</evidence>
<dbReference type="Pfam" id="PF00106">
    <property type="entry name" value="adh_short"/>
    <property type="match status" value="1"/>
</dbReference>
<proteinExistence type="inferred from homology"/>
<keyword evidence="5" id="KW-0881">Chlorophyll catabolism</keyword>
<evidence type="ECO:0000256" key="9">
    <source>
        <dbReference type="ARBA" id="ARBA00023078"/>
    </source>
</evidence>
<keyword evidence="8" id="KW-0520">NAD</keyword>
<name>A0A6J1CUX5_MOMCH</name>
<dbReference type="Proteomes" id="UP000504603">
    <property type="component" value="Unplaced"/>
</dbReference>
<dbReference type="InterPro" id="IPR002347">
    <property type="entry name" value="SDR_fam"/>
</dbReference>
<comment type="similarity">
    <text evidence="2">Belongs to the short-chain dehydrogenases/reductases (SDR) family.</text>
</comment>
<evidence type="ECO:0000256" key="8">
    <source>
        <dbReference type="ARBA" id="ARBA00023027"/>
    </source>
</evidence>
<evidence type="ECO:0000256" key="4">
    <source>
        <dbReference type="ARBA" id="ARBA00022640"/>
    </source>
</evidence>
<evidence type="ECO:0000313" key="15">
    <source>
        <dbReference type="Proteomes" id="UP000504603"/>
    </source>
</evidence>
<comment type="catalytic activity">
    <reaction evidence="12">
        <text>7(1)-hydroxychlorophyllide a + NADP(+) = chlorophyllide b + NADPH + H(+)</text>
        <dbReference type="Rhea" id="RHEA:24772"/>
        <dbReference type="ChEBI" id="CHEBI:15378"/>
        <dbReference type="ChEBI" id="CHEBI:57783"/>
        <dbReference type="ChEBI" id="CHEBI:58349"/>
        <dbReference type="ChEBI" id="CHEBI:83356"/>
        <dbReference type="ChEBI" id="CHEBI:83357"/>
        <dbReference type="EC" id="1.1.1.294"/>
    </reaction>
</comment>
<dbReference type="GO" id="GO:0009535">
    <property type="term" value="C:chloroplast thylakoid membrane"/>
    <property type="evidence" value="ECO:0007669"/>
    <property type="project" value="UniProtKB-SubCell"/>
</dbReference>
<dbReference type="PANTHER" id="PTHR24314:SF21">
    <property type="entry name" value="CHLOROPHYLL(IDE) B REDUCTASE NYC1, CHLOROPLASTIC-RELATED"/>
    <property type="match status" value="1"/>
</dbReference>
<feature type="transmembrane region" description="Helical" evidence="14">
    <location>
        <begin position="495"/>
        <end position="517"/>
    </location>
</feature>
<evidence type="ECO:0000256" key="5">
    <source>
        <dbReference type="ARBA" id="ARBA00022817"/>
    </source>
</evidence>
<keyword evidence="7" id="KW-0560">Oxidoreductase</keyword>
<dbReference type="SUPFAM" id="SSF51735">
    <property type="entry name" value="NAD(P)-binding Rossmann-fold domains"/>
    <property type="match status" value="1"/>
</dbReference>
<evidence type="ECO:0000256" key="3">
    <source>
        <dbReference type="ARBA" id="ARBA00022528"/>
    </source>
</evidence>
<dbReference type="PRINTS" id="PR00081">
    <property type="entry name" value="GDHRDH"/>
</dbReference>
<dbReference type="FunFam" id="3.40.50.720:FF:000223">
    <property type="entry name" value="Chlorophyll(Ide) b reductase NOL, chloroplastic"/>
    <property type="match status" value="1"/>
</dbReference>
<evidence type="ECO:0000313" key="16">
    <source>
        <dbReference type="RefSeq" id="XP_022145058.1"/>
    </source>
</evidence>
<comment type="subcellular location">
    <subcellularLocation>
        <location evidence="1">Plastid</location>
        <location evidence="1">Chloroplast thylakoid membrane</location>
    </subcellularLocation>
</comment>
<feature type="transmembrane region" description="Helical" evidence="14">
    <location>
        <begin position="119"/>
        <end position="146"/>
    </location>
</feature>
<dbReference type="GO" id="GO:0015996">
    <property type="term" value="P:chlorophyll catabolic process"/>
    <property type="evidence" value="ECO:0007669"/>
    <property type="project" value="UniProtKB-KW"/>
</dbReference>
<dbReference type="InterPro" id="IPR036291">
    <property type="entry name" value="NAD(P)-bd_dom_sf"/>
</dbReference>
<evidence type="ECO:0000256" key="10">
    <source>
        <dbReference type="ARBA" id="ARBA00023136"/>
    </source>
</evidence>
<feature type="transmembrane region" description="Helical" evidence="14">
    <location>
        <begin position="158"/>
        <end position="179"/>
    </location>
</feature>
<dbReference type="InterPro" id="IPR052625">
    <property type="entry name" value="Chl_b_Red"/>
</dbReference>
<evidence type="ECO:0000256" key="2">
    <source>
        <dbReference type="ARBA" id="ARBA00006484"/>
    </source>
</evidence>
<dbReference type="CDD" id="cd05233">
    <property type="entry name" value="SDR_c"/>
    <property type="match status" value="1"/>
</dbReference>
<dbReference type="RefSeq" id="XP_022145058.1">
    <property type="nucleotide sequence ID" value="XM_022289366.1"/>
</dbReference>
<keyword evidence="10 14" id="KW-0472">Membrane</keyword>
<gene>
    <name evidence="16" type="primary">LOC111014576</name>
</gene>
<keyword evidence="14" id="KW-1133">Transmembrane helix</keyword>